<dbReference type="OrthoDB" id="60033at2759"/>
<keyword evidence="1 2" id="KW-0597">Phosphoprotein</keyword>
<feature type="modified residue" description="4-aspartylphosphate" evidence="2">
    <location>
        <position position="46"/>
    </location>
</feature>
<dbReference type="Gene3D" id="3.40.50.2300">
    <property type="match status" value="1"/>
</dbReference>
<evidence type="ECO:0000259" key="3">
    <source>
        <dbReference type="PROSITE" id="PS50110"/>
    </source>
</evidence>
<dbReference type="Pfam" id="PF00072">
    <property type="entry name" value="Response_reg"/>
    <property type="match status" value="1"/>
</dbReference>
<accession>A0A8H7S9A2</accession>
<gene>
    <name evidence="4" type="ORF">INT45_013423</name>
</gene>
<evidence type="ECO:0000313" key="4">
    <source>
        <dbReference type="EMBL" id="KAG2223966.1"/>
    </source>
</evidence>
<evidence type="ECO:0000256" key="2">
    <source>
        <dbReference type="PROSITE-ProRule" id="PRU00169"/>
    </source>
</evidence>
<dbReference type="PROSITE" id="PS50110">
    <property type="entry name" value="RESPONSE_REGULATORY"/>
    <property type="match status" value="1"/>
</dbReference>
<evidence type="ECO:0000256" key="1">
    <source>
        <dbReference type="ARBA" id="ARBA00022553"/>
    </source>
</evidence>
<protein>
    <recommendedName>
        <fullName evidence="3">Response regulatory domain-containing protein</fullName>
    </recommendedName>
</protein>
<dbReference type="EMBL" id="JAEPRB010000051">
    <property type="protein sequence ID" value="KAG2223966.1"/>
    <property type="molecule type" value="Genomic_DNA"/>
</dbReference>
<proteinExistence type="predicted"/>
<organism evidence="4 5">
    <name type="scientific">Circinella minor</name>
    <dbReference type="NCBI Taxonomy" id="1195481"/>
    <lineage>
        <taxon>Eukaryota</taxon>
        <taxon>Fungi</taxon>
        <taxon>Fungi incertae sedis</taxon>
        <taxon>Mucoromycota</taxon>
        <taxon>Mucoromycotina</taxon>
        <taxon>Mucoromycetes</taxon>
        <taxon>Mucorales</taxon>
        <taxon>Lichtheimiaceae</taxon>
        <taxon>Circinella</taxon>
    </lineage>
</organism>
<dbReference type="GO" id="GO:0000160">
    <property type="term" value="P:phosphorelay signal transduction system"/>
    <property type="evidence" value="ECO:0007669"/>
    <property type="project" value="InterPro"/>
</dbReference>
<keyword evidence="5" id="KW-1185">Reference proteome</keyword>
<dbReference type="InterPro" id="IPR001789">
    <property type="entry name" value="Sig_transdc_resp-reg_receiver"/>
</dbReference>
<comment type="caution">
    <text evidence="4">The sequence shown here is derived from an EMBL/GenBank/DDBJ whole genome shotgun (WGS) entry which is preliminary data.</text>
</comment>
<feature type="domain" description="Response regulatory" evidence="3">
    <location>
        <begin position="1"/>
        <end position="117"/>
    </location>
</feature>
<dbReference type="Proteomes" id="UP000646827">
    <property type="component" value="Unassembled WGS sequence"/>
</dbReference>
<dbReference type="SUPFAM" id="SSF52172">
    <property type="entry name" value="CheY-like"/>
    <property type="match status" value="1"/>
</dbReference>
<dbReference type="CDD" id="cd17546">
    <property type="entry name" value="REC_hyHK_CKI1_RcsC-like"/>
    <property type="match status" value="1"/>
</dbReference>
<name>A0A8H7S9A2_9FUNG</name>
<dbReference type="InterPro" id="IPR011006">
    <property type="entry name" value="CheY-like_superfamily"/>
</dbReference>
<dbReference type="AlphaFoldDB" id="A0A8H7S9A2"/>
<sequence length="120" mass="13652">NLVAQKLLYKQLTRLGFKVDCANNGVEAVEAWTSHPPGYYSMGFFDHHMPKCDGVEATKRIRDIENKEKRDNIFPIVALTADIQDSARDFCMGAGMTEYLTKPMNQKVLTDVLRRTLLKT</sequence>
<evidence type="ECO:0000313" key="5">
    <source>
        <dbReference type="Proteomes" id="UP000646827"/>
    </source>
</evidence>
<dbReference type="SMART" id="SM00448">
    <property type="entry name" value="REC"/>
    <property type="match status" value="1"/>
</dbReference>
<reference evidence="4 5" key="1">
    <citation type="submission" date="2020-12" db="EMBL/GenBank/DDBJ databases">
        <title>Metabolic potential, ecology and presence of endohyphal bacteria is reflected in genomic diversity of Mucoromycotina.</title>
        <authorList>
            <person name="Muszewska A."/>
            <person name="Okrasinska A."/>
            <person name="Steczkiewicz K."/>
            <person name="Drgas O."/>
            <person name="Orlowska M."/>
            <person name="Perlinska-Lenart U."/>
            <person name="Aleksandrzak-Piekarczyk T."/>
            <person name="Szatraj K."/>
            <person name="Zielenkiewicz U."/>
            <person name="Pilsyk S."/>
            <person name="Malc E."/>
            <person name="Mieczkowski P."/>
            <person name="Kruszewska J.S."/>
            <person name="Biernat P."/>
            <person name="Pawlowska J."/>
        </authorList>
    </citation>
    <scope>NUCLEOTIDE SEQUENCE [LARGE SCALE GENOMIC DNA]</scope>
    <source>
        <strain evidence="4 5">CBS 142.35</strain>
    </source>
</reference>
<dbReference type="PANTHER" id="PTHR45339">
    <property type="entry name" value="HYBRID SIGNAL TRANSDUCTION HISTIDINE KINASE J"/>
    <property type="match status" value="1"/>
</dbReference>
<feature type="non-terminal residue" evidence="4">
    <location>
        <position position="1"/>
    </location>
</feature>
<dbReference type="PANTHER" id="PTHR45339:SF6">
    <property type="entry name" value="SENSORY HISTIDINE PROTEIN KINASE"/>
    <property type="match status" value="1"/>
</dbReference>